<evidence type="ECO:0000313" key="1">
    <source>
        <dbReference type="EMBL" id="RIY32009.1"/>
    </source>
</evidence>
<evidence type="ECO:0000313" key="2">
    <source>
        <dbReference type="Proteomes" id="UP000266258"/>
    </source>
</evidence>
<gene>
    <name evidence="1" type="ORF">CJP74_05810</name>
</gene>
<dbReference type="EMBL" id="NRJH01000049">
    <property type="protein sequence ID" value="RIY32009.1"/>
    <property type="molecule type" value="Genomic_DNA"/>
</dbReference>
<keyword evidence="2" id="KW-1185">Reference proteome</keyword>
<dbReference type="AlphaFoldDB" id="A0A3A1Y3X9"/>
<reference evidence="1 2" key="1">
    <citation type="submission" date="2017-08" db="EMBL/GenBank/DDBJ databases">
        <title>Reclassification of Bisgaard taxon 37 and 44.</title>
        <authorList>
            <person name="Christensen H."/>
        </authorList>
    </citation>
    <scope>NUCLEOTIDE SEQUENCE [LARGE SCALE GENOMIC DNA]</scope>
    <source>
        <strain evidence="1 2">B96_4</strain>
    </source>
</reference>
<name>A0A3A1Y3X9_9GAMM</name>
<dbReference type="RefSeq" id="WP_119497334.1">
    <property type="nucleotide sequence ID" value="NZ_NRJH01000049.1"/>
</dbReference>
<proteinExistence type="predicted"/>
<dbReference type="Proteomes" id="UP000266258">
    <property type="component" value="Unassembled WGS sequence"/>
</dbReference>
<dbReference type="OrthoDB" id="9825490at2"/>
<sequence>MKLFNNFLIPIATQKLYLKVQKCFNPKHFCPCLYFYKLNFLPKYFYSFKDKLTSAYPLNSNLLSKFFSPNFERDKSTPHVKYHYFDLLQNLTLAEILSESEIHKNKVFINFKKQIANKLNNHEVNCLVKKCIFLYHNLDSFFAIKLAKNSYINIQSKSKNSTLNIKVNFKPVQAYFENNVCDKYVNSVQRKKLLEDYDFSPWQAINLLSLYNAIGDETKHNFGYLDSHFTDPTNVYMYYFIQKLKDNLQYYVYANLIEDWNSDLLVKPSNSFIAPSIKRLPLSRKPFIRNPRVFNLLALFTKEQLFAFNGNFIASQAPTIFRNFSLVEDQIVKDEMLMIVNRNGVVQEIGKESELAKHINKLDNGYFGICTGMKKPYEVKSSHTVYITDNYVVIDLHGAKICSGFIAPNLKSFANVDFNNSPSNSLVKQAICQCLAQGITTIRFSNNNNLGYSSIAWIEQVAKLRKKIPQIISGINAENYDGVDFYGDTTQKIYRQTFKQQLDYLYTLEKCGLSSCTINQQTSLFSLNVFLNYYYQNKLTVKTLGKENNLTDTINYLLSLDTFEYINYRKAIFLELFSQSPTKLVKSKPSLLPYSKYSLQKNPILKKYSSKEEEIFAVDNSLANYHLDNRSFSYSHSIAFNNLNPVINQYIKIKAFKPLIKVQADFKQESQKNKFILIADMKFVDKDLNLNWLKNCNVATNLSQDKIKLLPDWCYYSCRNLEDFRYLKSDRAFMNLEHLEGNTIYQQEKLEAKFVKRVCREEALAIQLSADTAFRYYAFSEADYGKNNIKTLFKYLDQISISRLLNLNFPKYEKVNFVQLIKKYADSSLANLQYFNSQVAKAFNLYHPEKVGSIGYIRKGCLANFVILNAQNYVSSTWVLGICCHNKSNKLSF</sequence>
<protein>
    <submittedName>
        <fullName evidence="1">Uncharacterized protein</fullName>
    </submittedName>
</protein>
<accession>A0A3A1Y3X9</accession>
<organism evidence="1 2">
    <name type="scientific">Psittacicella melopsittaci</name>
    <dbReference type="NCBI Taxonomy" id="2028576"/>
    <lineage>
        <taxon>Bacteria</taxon>
        <taxon>Pseudomonadati</taxon>
        <taxon>Pseudomonadota</taxon>
        <taxon>Gammaproteobacteria</taxon>
        <taxon>Pasteurellales</taxon>
        <taxon>Psittacicellaceae</taxon>
        <taxon>Psittacicella</taxon>
    </lineage>
</organism>
<comment type="caution">
    <text evidence="1">The sequence shown here is derived from an EMBL/GenBank/DDBJ whole genome shotgun (WGS) entry which is preliminary data.</text>
</comment>